<dbReference type="GO" id="GO:0004523">
    <property type="term" value="F:RNA-DNA hybrid ribonuclease activity"/>
    <property type="evidence" value="ECO:0007669"/>
    <property type="project" value="InterPro"/>
</dbReference>
<dbReference type="AlphaFoldDB" id="V2WVP8"/>
<name>V2WVP8_MONRO</name>
<dbReference type="InterPro" id="IPR002156">
    <property type="entry name" value="RNaseH_domain"/>
</dbReference>
<dbReference type="InterPro" id="IPR012337">
    <property type="entry name" value="RNaseH-like_sf"/>
</dbReference>
<organism evidence="3 4">
    <name type="scientific">Moniliophthora roreri (strain MCA 2997)</name>
    <name type="common">Cocoa frosty pod rot fungus</name>
    <name type="synonym">Crinipellis roreri</name>
    <dbReference type="NCBI Taxonomy" id="1381753"/>
    <lineage>
        <taxon>Eukaryota</taxon>
        <taxon>Fungi</taxon>
        <taxon>Dikarya</taxon>
        <taxon>Basidiomycota</taxon>
        <taxon>Agaricomycotina</taxon>
        <taxon>Agaricomycetes</taxon>
        <taxon>Agaricomycetidae</taxon>
        <taxon>Agaricales</taxon>
        <taxon>Marasmiineae</taxon>
        <taxon>Marasmiaceae</taxon>
        <taxon>Moniliophthora</taxon>
    </lineage>
</organism>
<dbReference type="EMBL" id="AWSO01001336">
    <property type="protein sequence ID" value="ESK84265.1"/>
    <property type="molecule type" value="Genomic_DNA"/>
</dbReference>
<dbReference type="InterPro" id="IPR043502">
    <property type="entry name" value="DNA/RNA_pol_sf"/>
</dbReference>
<feature type="domain" description="RNase H type-1" evidence="2">
    <location>
        <begin position="961"/>
        <end position="1105"/>
    </location>
</feature>
<reference evidence="3 4" key="1">
    <citation type="journal article" date="2014" name="BMC Genomics">
        <title>Genome and secretome analysis of the hemibiotrophic fungal pathogen, Moniliophthora roreri, which causes frosty pod rot disease of cacao: mechanisms of the biotrophic and necrotrophic phases.</title>
        <authorList>
            <person name="Meinhardt L.W."/>
            <person name="Costa G.G.L."/>
            <person name="Thomazella D.P.T."/>
            <person name="Teixeira P.J.P.L."/>
            <person name="Carazzolle M.F."/>
            <person name="Schuster S.C."/>
            <person name="Carlson J.E."/>
            <person name="Guiltinan M.J."/>
            <person name="Mieczkowski P."/>
            <person name="Farmer A."/>
            <person name="Ramaraj T."/>
            <person name="Crozier J."/>
            <person name="Davis R.E."/>
            <person name="Shao J."/>
            <person name="Melnick R.L."/>
            <person name="Pereira G.A.G."/>
            <person name="Bailey B.A."/>
        </authorList>
    </citation>
    <scope>NUCLEOTIDE SEQUENCE [LARGE SCALE GENOMIC DNA]</scope>
    <source>
        <strain evidence="3 4">MCA 2997</strain>
    </source>
</reference>
<dbReference type="Pfam" id="PF00078">
    <property type="entry name" value="RVT_1"/>
    <property type="match status" value="1"/>
</dbReference>
<dbReference type="Gene3D" id="3.30.420.10">
    <property type="entry name" value="Ribonuclease H-like superfamily/Ribonuclease H"/>
    <property type="match status" value="1"/>
</dbReference>
<dbReference type="SUPFAM" id="SSF53098">
    <property type="entry name" value="Ribonuclease H-like"/>
    <property type="match status" value="1"/>
</dbReference>
<dbReference type="PROSITE" id="PS50879">
    <property type="entry name" value="RNASE_H_1"/>
    <property type="match status" value="1"/>
</dbReference>
<comment type="caution">
    <text evidence="3">The sequence shown here is derived from an EMBL/GenBank/DDBJ whole genome shotgun (WGS) entry which is preliminary data.</text>
</comment>
<dbReference type="KEGG" id="mrr:Moror_3764"/>
<dbReference type="Gene3D" id="3.60.10.10">
    <property type="entry name" value="Endonuclease/exonuclease/phosphatase"/>
    <property type="match status" value="1"/>
</dbReference>
<dbReference type="PANTHER" id="PTHR19446">
    <property type="entry name" value="REVERSE TRANSCRIPTASES"/>
    <property type="match status" value="1"/>
</dbReference>
<evidence type="ECO:0000256" key="1">
    <source>
        <dbReference type="SAM" id="MobiDB-lite"/>
    </source>
</evidence>
<dbReference type="Proteomes" id="UP000017559">
    <property type="component" value="Unassembled WGS sequence"/>
</dbReference>
<proteinExistence type="predicted"/>
<feature type="region of interest" description="Disordered" evidence="1">
    <location>
        <begin position="1093"/>
        <end position="1113"/>
    </location>
</feature>
<dbReference type="HOGENOM" id="CLU_271591_0_0_1"/>
<dbReference type="SUPFAM" id="SSF56672">
    <property type="entry name" value="DNA/RNA polymerases"/>
    <property type="match status" value="1"/>
</dbReference>
<dbReference type="OrthoDB" id="2205812at2759"/>
<evidence type="ECO:0000259" key="2">
    <source>
        <dbReference type="PROSITE" id="PS50879"/>
    </source>
</evidence>
<dbReference type="STRING" id="1381753.V2WVP8"/>
<sequence length="1193" mass="134673">MQNEEVQDILTQAYNNVLAVDFAEVVCHIRHQYEQQQAGSPVLPLNIPDPPWQNAPQPRKGMKASIKIGALNINGIGARNFADPNNRWVQMNRLMKSHKLSVLIVREAHLDDLKLQSIESLFGNKLKVAYTQIPGRSNQKGVAIVLDQRTITTDNMVVHEIIEGHALLTEFQWHGSDQLSVLGVYALNNATENERMWDQITAWFNDHPNVWKPDFVGGDTNIVEEAIDHFPMQNDPYAPVDSLDSLKTQLQMVDRWRATYPTRLAYTYYQKATGSQSRIDCLYVRSDLFEKTFEWQIKVARIVGTDHSMVTVKIANENSPEIGGEYIQKEELKLVQAMEESCAAGQRTEEKNPQVLWEVFKDNLYKMARARAKIIIPKLDQEIQKTEARLTSIEDDKSIPIEDRAISMMLLEEKLSELEQWVKSQANIDQSTGVENASAETAIEYTTCSQEMANLAKCYHDKLQFKGRNEVPNEVRVEYIEKVLGRITQHLNEQDADQVNTLLTVEDVSEALKLSANGKAPGLDGIPYEVWRSLESRYHTDLKAEMPSFNIILVLTYLFNDIKLYSKLPRTSFAESWMCPLYKKGERAEIANYRPISLLNTDYKILTKALTIKLSSVITKLIHPDQAGFIPGRQIYDHIWLSKRVIELAEEEPFRVCRGVRQGDPLSCLLFDLAIELLAESLWQSSLEGFKIPNCTHKLIATLFADDTTVYLSKNDDWATLETILDEWCTASGAKFNIQKTEIIPIGSAEFWNSVLLHCTMSGTIEGANFPEQVCIKPDGEATQILGGWIGNQVNETNVWVRTLEKIDSALDRWNKGHPTMEGCRLIVQMVVGNMTQYLTKVQGMPKEVESRLNKCIHSYMWDGQKGRTINQQTMYVPALKGGKNLLDISACNEAIMVGWIRAFAKFDDNQPTWAFIADALMANKAILITTHGSLADAFRIFTTEKPCEDILDTEFHPSDENPTLKVFMGGSCMNNSLRNAQGGAGIYMPDEEFNELSRKIKIPKELSPSNQVGEMLAVKELAEKFPPVDLMVISDSKYVTNSLTKYLQENEDKGYIGMENADLLKVTTARLRAHKVPITFQWVKRHSGIEGNERADQMANKGREKEQPDIRHGYPADLTNIRSETKQSNSISVRLFGIPCLSVCAEPVCHYSGHQGLSPGLALVVQGGLSSQPPTLLELNVPVTQHFHSPMS</sequence>
<evidence type="ECO:0000313" key="4">
    <source>
        <dbReference type="Proteomes" id="UP000017559"/>
    </source>
</evidence>
<dbReference type="SUPFAM" id="SSF56219">
    <property type="entry name" value="DNase I-like"/>
    <property type="match status" value="1"/>
</dbReference>
<protein>
    <recommendedName>
        <fullName evidence="2">RNase H type-1 domain-containing protein</fullName>
    </recommendedName>
</protein>
<keyword evidence="4" id="KW-1185">Reference proteome</keyword>
<gene>
    <name evidence="3" type="ORF">Moror_3764</name>
</gene>
<dbReference type="InterPro" id="IPR036397">
    <property type="entry name" value="RNaseH_sf"/>
</dbReference>
<dbReference type="InterPro" id="IPR036691">
    <property type="entry name" value="Endo/exonu/phosph_ase_sf"/>
</dbReference>
<evidence type="ECO:0000313" key="3">
    <source>
        <dbReference type="EMBL" id="ESK84265.1"/>
    </source>
</evidence>
<dbReference type="InterPro" id="IPR000477">
    <property type="entry name" value="RT_dom"/>
</dbReference>
<dbReference type="GO" id="GO:0003676">
    <property type="term" value="F:nucleic acid binding"/>
    <property type="evidence" value="ECO:0007669"/>
    <property type="project" value="InterPro"/>
</dbReference>
<dbReference type="Pfam" id="PF00075">
    <property type="entry name" value="RNase_H"/>
    <property type="match status" value="1"/>
</dbReference>
<dbReference type="CDD" id="cd01650">
    <property type="entry name" value="RT_nLTR_like"/>
    <property type="match status" value="1"/>
</dbReference>
<accession>V2WVP8</accession>